<proteinExistence type="predicted"/>
<name>A0A0V0H5K9_SOLCH</name>
<organism evidence="1">
    <name type="scientific">Solanum chacoense</name>
    <name type="common">Chaco potato</name>
    <dbReference type="NCBI Taxonomy" id="4108"/>
    <lineage>
        <taxon>Eukaryota</taxon>
        <taxon>Viridiplantae</taxon>
        <taxon>Streptophyta</taxon>
        <taxon>Embryophyta</taxon>
        <taxon>Tracheophyta</taxon>
        <taxon>Spermatophyta</taxon>
        <taxon>Magnoliopsida</taxon>
        <taxon>eudicotyledons</taxon>
        <taxon>Gunneridae</taxon>
        <taxon>Pentapetalae</taxon>
        <taxon>asterids</taxon>
        <taxon>lamiids</taxon>
        <taxon>Solanales</taxon>
        <taxon>Solanaceae</taxon>
        <taxon>Solanoideae</taxon>
        <taxon>Solaneae</taxon>
        <taxon>Solanum</taxon>
    </lineage>
</organism>
<protein>
    <submittedName>
        <fullName evidence="1">Putative ovule protein</fullName>
    </submittedName>
</protein>
<reference evidence="1" key="1">
    <citation type="submission" date="2015-12" db="EMBL/GenBank/DDBJ databases">
        <title>Gene expression during late stages of embryo sac development: a critical building block for successful pollen-pistil interactions.</title>
        <authorList>
            <person name="Liu Y."/>
            <person name="Joly V."/>
            <person name="Sabar M."/>
            <person name="Matton D.P."/>
        </authorList>
    </citation>
    <scope>NUCLEOTIDE SEQUENCE</scope>
</reference>
<dbReference type="EMBL" id="GEDG01025670">
    <property type="protein sequence ID" value="JAP15088.1"/>
    <property type="molecule type" value="Transcribed_RNA"/>
</dbReference>
<sequence length="64" mass="7436">MRIHKIGCTSPFSWTLYSMLAEYQSSIISFAFSSPSLHIRYLNSVKLISGCRRLQLEARDHNSW</sequence>
<evidence type="ECO:0000313" key="1">
    <source>
        <dbReference type="EMBL" id="JAP15088.1"/>
    </source>
</evidence>
<dbReference type="AlphaFoldDB" id="A0A0V0H5K9"/>
<accession>A0A0V0H5K9</accession>